<comment type="caution">
    <text evidence="1">The sequence shown here is derived from an EMBL/GenBank/DDBJ whole genome shotgun (WGS) entry which is preliminary data.</text>
</comment>
<evidence type="ECO:0000313" key="2">
    <source>
        <dbReference type="Proteomes" id="UP000735302"/>
    </source>
</evidence>
<evidence type="ECO:0008006" key="3">
    <source>
        <dbReference type="Google" id="ProtNLM"/>
    </source>
</evidence>
<dbReference type="AlphaFoldDB" id="A0AAV3XZU5"/>
<protein>
    <recommendedName>
        <fullName evidence="3">Secreted protein</fullName>
    </recommendedName>
</protein>
<sequence length="91" mass="10125">MPGILCTHRKQVGVSCMVVCVCVCSSPPPHARDCSGLWVLRARRRASVYPEFLGFYFRVILGSLRLQRFPIGVDQAEVVSSNCCPDIAELR</sequence>
<evidence type="ECO:0000313" key="1">
    <source>
        <dbReference type="EMBL" id="GFN76184.1"/>
    </source>
</evidence>
<dbReference type="EMBL" id="BLXT01000368">
    <property type="protein sequence ID" value="GFN76184.1"/>
    <property type="molecule type" value="Genomic_DNA"/>
</dbReference>
<accession>A0AAV3XZU5</accession>
<proteinExistence type="predicted"/>
<reference evidence="1 2" key="1">
    <citation type="journal article" date="2021" name="Elife">
        <title>Chloroplast acquisition without the gene transfer in kleptoplastic sea slugs, Plakobranchus ocellatus.</title>
        <authorList>
            <person name="Maeda T."/>
            <person name="Takahashi S."/>
            <person name="Yoshida T."/>
            <person name="Shimamura S."/>
            <person name="Takaki Y."/>
            <person name="Nagai Y."/>
            <person name="Toyoda A."/>
            <person name="Suzuki Y."/>
            <person name="Arimoto A."/>
            <person name="Ishii H."/>
            <person name="Satoh N."/>
            <person name="Nishiyama T."/>
            <person name="Hasebe M."/>
            <person name="Maruyama T."/>
            <person name="Minagawa J."/>
            <person name="Obokata J."/>
            <person name="Shigenobu S."/>
        </authorList>
    </citation>
    <scope>NUCLEOTIDE SEQUENCE [LARGE SCALE GENOMIC DNA]</scope>
</reference>
<gene>
    <name evidence="1" type="ORF">PoB_000269000</name>
</gene>
<organism evidence="1 2">
    <name type="scientific">Plakobranchus ocellatus</name>
    <dbReference type="NCBI Taxonomy" id="259542"/>
    <lineage>
        <taxon>Eukaryota</taxon>
        <taxon>Metazoa</taxon>
        <taxon>Spiralia</taxon>
        <taxon>Lophotrochozoa</taxon>
        <taxon>Mollusca</taxon>
        <taxon>Gastropoda</taxon>
        <taxon>Heterobranchia</taxon>
        <taxon>Euthyneura</taxon>
        <taxon>Panpulmonata</taxon>
        <taxon>Sacoglossa</taxon>
        <taxon>Placobranchoidea</taxon>
        <taxon>Plakobranchidae</taxon>
        <taxon>Plakobranchus</taxon>
    </lineage>
</organism>
<keyword evidence="2" id="KW-1185">Reference proteome</keyword>
<name>A0AAV3XZU5_9GAST</name>
<dbReference type="Proteomes" id="UP000735302">
    <property type="component" value="Unassembled WGS sequence"/>
</dbReference>